<sequence>MIYALLGGISVIFTILMQEVNSPETITLSTGLLNGANYISVAVTSLLIGMLLDCFAPKNVGAGHLVIYPKEAYLTLFAILILPTLVSFINVFFIPESHGKFIANTKPSVDRTSS</sequence>
<name>A0A645J617_9ZZZZ</name>
<keyword evidence="1" id="KW-0812">Transmembrane</keyword>
<evidence type="ECO:0008006" key="3">
    <source>
        <dbReference type="Google" id="ProtNLM"/>
    </source>
</evidence>
<dbReference type="EMBL" id="VSSQ01131446">
    <property type="protein sequence ID" value="MPN58580.1"/>
    <property type="molecule type" value="Genomic_DNA"/>
</dbReference>
<dbReference type="AlphaFoldDB" id="A0A645J617"/>
<dbReference type="Gene3D" id="1.20.1250.20">
    <property type="entry name" value="MFS general substrate transporter like domains"/>
    <property type="match status" value="1"/>
</dbReference>
<keyword evidence="1" id="KW-1133">Transmembrane helix</keyword>
<protein>
    <recommendedName>
        <fullName evidence="3">Major facilitator superfamily (MFS) profile domain-containing protein</fullName>
    </recommendedName>
</protein>
<dbReference type="SUPFAM" id="SSF103473">
    <property type="entry name" value="MFS general substrate transporter"/>
    <property type="match status" value="1"/>
</dbReference>
<keyword evidence="1" id="KW-0472">Membrane</keyword>
<organism evidence="2">
    <name type="scientific">bioreactor metagenome</name>
    <dbReference type="NCBI Taxonomy" id="1076179"/>
    <lineage>
        <taxon>unclassified sequences</taxon>
        <taxon>metagenomes</taxon>
        <taxon>ecological metagenomes</taxon>
    </lineage>
</organism>
<dbReference type="InterPro" id="IPR036259">
    <property type="entry name" value="MFS_trans_sf"/>
</dbReference>
<feature type="transmembrane region" description="Helical" evidence="1">
    <location>
        <begin position="33"/>
        <end position="52"/>
    </location>
</feature>
<proteinExistence type="predicted"/>
<comment type="caution">
    <text evidence="2">The sequence shown here is derived from an EMBL/GenBank/DDBJ whole genome shotgun (WGS) entry which is preliminary data.</text>
</comment>
<evidence type="ECO:0000256" key="1">
    <source>
        <dbReference type="SAM" id="Phobius"/>
    </source>
</evidence>
<gene>
    <name evidence="2" type="ORF">SDC9_206287</name>
</gene>
<accession>A0A645J617</accession>
<feature type="transmembrane region" description="Helical" evidence="1">
    <location>
        <begin position="73"/>
        <end position="94"/>
    </location>
</feature>
<evidence type="ECO:0000313" key="2">
    <source>
        <dbReference type="EMBL" id="MPN58580.1"/>
    </source>
</evidence>
<reference evidence="2" key="1">
    <citation type="submission" date="2019-08" db="EMBL/GenBank/DDBJ databases">
        <authorList>
            <person name="Kucharzyk K."/>
            <person name="Murdoch R.W."/>
            <person name="Higgins S."/>
            <person name="Loffler F."/>
        </authorList>
    </citation>
    <scope>NUCLEOTIDE SEQUENCE</scope>
</reference>